<keyword evidence="1" id="KW-1133">Transmembrane helix</keyword>
<feature type="transmembrane region" description="Helical" evidence="1">
    <location>
        <begin position="7"/>
        <end position="23"/>
    </location>
</feature>
<sequence length="74" mass="7649">MLTTQVVWLIGLVLGLGAVMTLVGHVNVLLAFGLPVAVVIAILGAIGIGRATNTMYRDVLAFFQQGGNDGRGTP</sequence>
<dbReference type="RefSeq" id="WP_106193519.1">
    <property type="nucleotide sequence ID" value="NZ_PVTF01000014.1"/>
</dbReference>
<gene>
    <name evidence="2" type="ORF">CLV43_1145</name>
</gene>
<name>A0A2T0SNU4_9PSEU</name>
<evidence type="ECO:0000313" key="2">
    <source>
        <dbReference type="EMBL" id="PRY35087.1"/>
    </source>
</evidence>
<evidence type="ECO:0000313" key="3">
    <source>
        <dbReference type="Proteomes" id="UP000239494"/>
    </source>
</evidence>
<keyword evidence="1" id="KW-0472">Membrane</keyword>
<dbReference type="Proteomes" id="UP000239494">
    <property type="component" value="Unassembled WGS sequence"/>
</dbReference>
<comment type="caution">
    <text evidence="2">The sequence shown here is derived from an EMBL/GenBank/DDBJ whole genome shotgun (WGS) entry which is preliminary data.</text>
</comment>
<feature type="transmembrane region" description="Helical" evidence="1">
    <location>
        <begin position="29"/>
        <end position="48"/>
    </location>
</feature>
<evidence type="ECO:0000256" key="1">
    <source>
        <dbReference type="SAM" id="Phobius"/>
    </source>
</evidence>
<reference evidence="2 3" key="1">
    <citation type="submission" date="2018-03" db="EMBL/GenBank/DDBJ databases">
        <title>Genomic Encyclopedia of Archaeal and Bacterial Type Strains, Phase II (KMG-II): from individual species to whole genera.</title>
        <authorList>
            <person name="Goeker M."/>
        </authorList>
    </citation>
    <scope>NUCLEOTIDE SEQUENCE [LARGE SCALE GENOMIC DNA]</scope>
    <source>
        <strain evidence="2 3">DSM 44720</strain>
    </source>
</reference>
<keyword evidence="1" id="KW-0812">Transmembrane</keyword>
<dbReference type="EMBL" id="PVTF01000014">
    <property type="protein sequence ID" value="PRY35087.1"/>
    <property type="molecule type" value="Genomic_DNA"/>
</dbReference>
<protein>
    <submittedName>
        <fullName evidence="2">Uncharacterized protein</fullName>
    </submittedName>
</protein>
<organism evidence="2 3">
    <name type="scientific">Umezawaea tangerina</name>
    <dbReference type="NCBI Taxonomy" id="84725"/>
    <lineage>
        <taxon>Bacteria</taxon>
        <taxon>Bacillati</taxon>
        <taxon>Actinomycetota</taxon>
        <taxon>Actinomycetes</taxon>
        <taxon>Pseudonocardiales</taxon>
        <taxon>Pseudonocardiaceae</taxon>
        <taxon>Umezawaea</taxon>
    </lineage>
</organism>
<proteinExistence type="predicted"/>
<dbReference type="AlphaFoldDB" id="A0A2T0SNU4"/>
<accession>A0A2T0SNU4</accession>
<keyword evidence="3" id="KW-1185">Reference proteome</keyword>